<dbReference type="Gene3D" id="2.60.40.1210">
    <property type="entry name" value="Cellobiose dehydrogenase, cytochrome domain"/>
    <property type="match status" value="1"/>
</dbReference>
<protein>
    <recommendedName>
        <fullName evidence="2">Cellobiose dehydrogenase-like cytochrome domain-containing protein</fullName>
    </recommendedName>
</protein>
<evidence type="ECO:0000313" key="4">
    <source>
        <dbReference type="Proteomes" id="UP001239445"/>
    </source>
</evidence>
<gene>
    <name evidence="3" type="ORF">QBC47DRAFT_435356</name>
</gene>
<dbReference type="PANTHER" id="PTHR47797">
    <property type="entry name" value="DEHYDROGENASE, PUTATIVE (AFU_ORTHOLOGUE AFUA_8G05805)-RELATED"/>
    <property type="match status" value="1"/>
</dbReference>
<dbReference type="CDD" id="cd09630">
    <property type="entry name" value="CDH_like_cytochrome"/>
    <property type="match status" value="1"/>
</dbReference>
<feature type="region of interest" description="Disordered" evidence="1">
    <location>
        <begin position="15"/>
        <end position="37"/>
    </location>
</feature>
<keyword evidence="4" id="KW-1185">Reference proteome</keyword>
<feature type="region of interest" description="Disordered" evidence="1">
    <location>
        <begin position="243"/>
        <end position="280"/>
    </location>
</feature>
<reference evidence="3" key="1">
    <citation type="submission" date="2023-06" db="EMBL/GenBank/DDBJ databases">
        <title>Genome-scale phylogeny and comparative genomics of the fungal order Sordariales.</title>
        <authorList>
            <consortium name="Lawrence Berkeley National Laboratory"/>
            <person name="Hensen N."/>
            <person name="Bonometti L."/>
            <person name="Westerberg I."/>
            <person name="Brannstrom I.O."/>
            <person name="Guillou S."/>
            <person name="Cros-Aarteil S."/>
            <person name="Calhoun S."/>
            <person name="Haridas S."/>
            <person name="Kuo A."/>
            <person name="Mondo S."/>
            <person name="Pangilinan J."/>
            <person name="Riley R."/>
            <person name="Labutti K."/>
            <person name="Andreopoulos B."/>
            <person name="Lipzen A."/>
            <person name="Chen C."/>
            <person name="Yanf M."/>
            <person name="Daum C."/>
            <person name="Ng V."/>
            <person name="Clum A."/>
            <person name="Steindorff A."/>
            <person name="Ohm R."/>
            <person name="Martin F."/>
            <person name="Silar P."/>
            <person name="Natvig D."/>
            <person name="Lalanne C."/>
            <person name="Gautier V."/>
            <person name="Ament-Velasquez S.L."/>
            <person name="Kruys A."/>
            <person name="Hutchinson M.I."/>
            <person name="Powell A.J."/>
            <person name="Barry K."/>
            <person name="Miller A.N."/>
            <person name="Grigoriev I.V."/>
            <person name="Debuchy R."/>
            <person name="Gladieux P."/>
            <person name="Thoren M.H."/>
            <person name="Johannesson H."/>
        </authorList>
    </citation>
    <scope>NUCLEOTIDE SEQUENCE</scope>
    <source>
        <strain evidence="3">PSN4</strain>
    </source>
</reference>
<dbReference type="PANTHER" id="PTHR47797:SF5">
    <property type="entry name" value="CELLOBIOSE DEHYDROGENASE CYTOCHROME DOMAIN-CONTAINING PROTEIN"/>
    <property type="match status" value="1"/>
</dbReference>
<feature type="compositionally biased region" description="Low complexity" evidence="1">
    <location>
        <begin position="15"/>
        <end position="31"/>
    </location>
</feature>
<comment type="caution">
    <text evidence="3">The sequence shown here is derived from an EMBL/GenBank/DDBJ whole genome shotgun (WGS) entry which is preliminary data.</text>
</comment>
<proteinExistence type="predicted"/>
<name>A0AAJ0B5P4_9PEZI</name>
<dbReference type="InterPro" id="IPR015920">
    <property type="entry name" value="Cellobiose_DH-like_cyt"/>
</dbReference>
<dbReference type="SUPFAM" id="SSF49344">
    <property type="entry name" value="CBD9-like"/>
    <property type="match status" value="1"/>
</dbReference>
<organism evidence="3 4">
    <name type="scientific">Echria macrotheca</name>
    <dbReference type="NCBI Taxonomy" id="438768"/>
    <lineage>
        <taxon>Eukaryota</taxon>
        <taxon>Fungi</taxon>
        <taxon>Dikarya</taxon>
        <taxon>Ascomycota</taxon>
        <taxon>Pezizomycotina</taxon>
        <taxon>Sordariomycetes</taxon>
        <taxon>Sordariomycetidae</taxon>
        <taxon>Sordariales</taxon>
        <taxon>Schizotheciaceae</taxon>
        <taxon>Echria</taxon>
    </lineage>
</organism>
<dbReference type="Pfam" id="PF16010">
    <property type="entry name" value="CDH-cyt"/>
    <property type="match status" value="1"/>
</dbReference>
<dbReference type="EMBL" id="MU839844">
    <property type="protein sequence ID" value="KAK1750873.1"/>
    <property type="molecule type" value="Genomic_DNA"/>
</dbReference>
<feature type="domain" description="Cellobiose dehydrogenase-like cytochrome" evidence="2">
    <location>
        <begin position="38"/>
        <end position="232"/>
    </location>
</feature>
<feature type="compositionally biased region" description="Low complexity" evidence="1">
    <location>
        <begin position="262"/>
        <end position="279"/>
    </location>
</feature>
<accession>A0AAJ0B5P4</accession>
<sequence>MRSIPALLAFAAPFTPRAQSQSQPQPSGGASITTTTKYTDPATGITFQSFSTTTGYRFGIVLPPSNSTSTHDAIIQLTSPLRNNNGWAGLSLGNHMQGPLLLTAFPSPSSPQGGQITIQPRQANGYKPDNCSPFSSSSTLQIRQIPRGTFLNGTHLTATFLCQGCLADPKIPSFDPAASDTQEFAYAYSLAGVMTGSTTAAGGEVQLAPHVNNGETYGPVGVDVKGAKSADFGRFAALADENGGSGNAGSPTAGTGTGTAGGQAPATGAAGSGSGPSTSRADVVRFRGVSPSAVVALAFAGLLHLLQAVSAF</sequence>
<evidence type="ECO:0000259" key="2">
    <source>
        <dbReference type="Pfam" id="PF16010"/>
    </source>
</evidence>
<dbReference type="AlphaFoldDB" id="A0AAJ0B5P4"/>
<dbReference type="Proteomes" id="UP001239445">
    <property type="component" value="Unassembled WGS sequence"/>
</dbReference>
<evidence type="ECO:0000313" key="3">
    <source>
        <dbReference type="EMBL" id="KAK1750873.1"/>
    </source>
</evidence>
<evidence type="ECO:0000256" key="1">
    <source>
        <dbReference type="SAM" id="MobiDB-lite"/>
    </source>
</evidence>